<feature type="transmembrane region" description="Helical" evidence="1">
    <location>
        <begin position="62"/>
        <end position="83"/>
    </location>
</feature>
<keyword evidence="1" id="KW-0472">Membrane</keyword>
<proteinExistence type="predicted"/>
<organism evidence="2">
    <name type="scientific">Hemiselmis andersenii</name>
    <name type="common">Cryptophyte alga</name>
    <dbReference type="NCBI Taxonomy" id="464988"/>
    <lineage>
        <taxon>Eukaryota</taxon>
        <taxon>Cryptophyceae</taxon>
        <taxon>Cryptomonadales</taxon>
        <taxon>Hemiselmidaceae</taxon>
        <taxon>Hemiselmis</taxon>
    </lineage>
</organism>
<reference evidence="2" key="1">
    <citation type="submission" date="2021-01" db="EMBL/GenBank/DDBJ databases">
        <authorList>
            <person name="Corre E."/>
            <person name="Pelletier E."/>
            <person name="Niang G."/>
            <person name="Scheremetjew M."/>
            <person name="Finn R."/>
            <person name="Kale V."/>
            <person name="Holt S."/>
            <person name="Cochrane G."/>
            <person name="Meng A."/>
            <person name="Brown T."/>
            <person name="Cohen L."/>
        </authorList>
    </citation>
    <scope>NUCLEOTIDE SEQUENCE</scope>
    <source>
        <strain evidence="2">CCMP441</strain>
        <strain evidence="3">CCMP644</strain>
    </source>
</reference>
<evidence type="ECO:0000313" key="2">
    <source>
        <dbReference type="EMBL" id="CAD8735503.1"/>
    </source>
</evidence>
<evidence type="ECO:0000256" key="1">
    <source>
        <dbReference type="SAM" id="Phobius"/>
    </source>
</evidence>
<evidence type="ECO:0008006" key="4">
    <source>
        <dbReference type="Google" id="ProtNLM"/>
    </source>
</evidence>
<sequence length="229" mass="25068">MGNHNTRPVISHEAVQILVEDAACSECVPRKIGYYPPPQWLPTSQTVWDSFMRDLQAQVKRLWTEGWFLILGILATGVVFILLSFPDGSDGKKGAFPFTGVLGIATIVAGTGGMLYLKTLNQRIDEDIEHVCMQYSRQLGVNIAYLRKWTGVCKPKHARIFRAVVVAPPGQPPVLATEAGAFTGGAHSFQPAMQEPHAQYSAPPHVQQMQPTQPQSDIPVAVAVPDNNK</sequence>
<dbReference type="EMBL" id="HBFX01022308">
    <property type="protein sequence ID" value="CAD8959085.1"/>
    <property type="molecule type" value="Transcribed_RNA"/>
</dbReference>
<keyword evidence="1" id="KW-0812">Transmembrane</keyword>
<feature type="transmembrane region" description="Helical" evidence="1">
    <location>
        <begin position="95"/>
        <end position="117"/>
    </location>
</feature>
<protein>
    <recommendedName>
        <fullName evidence="4">Transmembrane protein</fullName>
    </recommendedName>
</protein>
<gene>
    <name evidence="3" type="ORF">HAND00432_LOCUS13624</name>
    <name evidence="2" type="ORF">HAND1043_LOCUS1994</name>
</gene>
<dbReference type="AlphaFoldDB" id="A0A6U4NWL6"/>
<accession>A0A6U4NWL6</accession>
<dbReference type="EMBL" id="HBFK01003273">
    <property type="protein sequence ID" value="CAD8735503.1"/>
    <property type="molecule type" value="Transcribed_RNA"/>
</dbReference>
<evidence type="ECO:0000313" key="3">
    <source>
        <dbReference type="EMBL" id="CAD8959085.1"/>
    </source>
</evidence>
<name>A0A6U4NWL6_HEMAN</name>
<keyword evidence="1" id="KW-1133">Transmembrane helix</keyword>